<feature type="domain" description="MCM3-like winged helix" evidence="2">
    <location>
        <begin position="53"/>
        <end position="119"/>
    </location>
</feature>
<reference evidence="3" key="1">
    <citation type="journal article" date="2009" name="PLoS Genet.">
        <title>Sequencing, mapping, and analysis of 27,455 maize full-length cDNAs.</title>
        <authorList>
            <person name="Soderlund C."/>
            <person name="Descour A."/>
            <person name="Kudrna D."/>
            <person name="Bomhoff M."/>
            <person name="Boyd L."/>
            <person name="Currie J."/>
            <person name="Angelova A."/>
            <person name="Collura K."/>
            <person name="Wissotski M."/>
            <person name="Ashley E."/>
            <person name="Morrow D."/>
            <person name="Fernandes J."/>
            <person name="Walbot V."/>
            <person name="Yu Y."/>
        </authorList>
    </citation>
    <scope>NUCLEOTIDE SEQUENCE</scope>
    <source>
        <strain evidence="3">B73</strain>
    </source>
</reference>
<dbReference type="InterPro" id="IPR056575">
    <property type="entry name" value="WH_MCM3_C"/>
</dbReference>
<dbReference type="OrthoDB" id="1882346at2759"/>
<evidence type="ECO:0000259" key="2">
    <source>
        <dbReference type="Pfam" id="PF23191"/>
    </source>
</evidence>
<dbReference type="KEGG" id="zma:100193296"/>
<protein>
    <recommendedName>
        <fullName evidence="2">MCM3-like winged helix domain-containing protein</fullName>
    </recommendedName>
</protein>
<dbReference type="Pfam" id="PF23191">
    <property type="entry name" value="WHD_MCM3_C"/>
    <property type="match status" value="1"/>
</dbReference>
<evidence type="ECO:0000313" key="3">
    <source>
        <dbReference type="EMBL" id="ACF80527.1"/>
    </source>
</evidence>
<proteinExistence type="evidence at transcript level"/>
<dbReference type="AlphaFoldDB" id="B4FEI4"/>
<feature type="region of interest" description="Disordered" evidence="1">
    <location>
        <begin position="1"/>
        <end position="47"/>
    </location>
</feature>
<dbReference type="EMBL" id="BT035522">
    <property type="protein sequence ID" value="ACF80527.1"/>
    <property type="molecule type" value="mRNA"/>
</dbReference>
<name>B4FEI4_MAIZE</name>
<dbReference type="RefSeq" id="NP_001131907.2">
    <property type="nucleotide sequence ID" value="NM_001138435.2"/>
</dbReference>
<evidence type="ECO:0000256" key="1">
    <source>
        <dbReference type="SAM" id="MobiDB-lite"/>
    </source>
</evidence>
<sequence length="119" mass="13328">MEEREQREAEMKQQADHDADATGGTVDGHGSSGNDPMDVDVGNTSNDQNVPLARMEAFEAFLGQHVLANHIDQMSIDEIEQVVNRESTAPYTRSQVEFILERMQDANRVMIRDGVVRII</sequence>
<feature type="compositionally biased region" description="Basic and acidic residues" evidence="1">
    <location>
        <begin position="1"/>
        <end position="20"/>
    </location>
</feature>
<dbReference type="GeneID" id="100193296"/>
<accession>B4FEI4</accession>
<organism evidence="3">
    <name type="scientific">Zea mays</name>
    <name type="common">Maize</name>
    <dbReference type="NCBI Taxonomy" id="4577"/>
    <lineage>
        <taxon>Eukaryota</taxon>
        <taxon>Viridiplantae</taxon>
        <taxon>Streptophyta</taxon>
        <taxon>Embryophyta</taxon>
        <taxon>Tracheophyta</taxon>
        <taxon>Spermatophyta</taxon>
        <taxon>Magnoliopsida</taxon>
        <taxon>Liliopsida</taxon>
        <taxon>Poales</taxon>
        <taxon>Poaceae</taxon>
        <taxon>PACMAD clade</taxon>
        <taxon>Panicoideae</taxon>
        <taxon>Andropogonodae</taxon>
        <taxon>Andropogoneae</taxon>
        <taxon>Tripsacinae</taxon>
        <taxon>Zea</taxon>
    </lineage>
</organism>